<gene>
    <name evidence="3" type="ORF">SDC9_186587</name>
</gene>
<evidence type="ECO:0000259" key="2">
    <source>
        <dbReference type="Pfam" id="PF21537"/>
    </source>
</evidence>
<feature type="region of interest" description="Disordered" evidence="1">
    <location>
        <begin position="1"/>
        <end position="26"/>
    </location>
</feature>
<feature type="domain" description="DUF1980" evidence="2">
    <location>
        <begin position="23"/>
        <end position="162"/>
    </location>
</feature>
<dbReference type="InterPro" id="IPR052955">
    <property type="entry name" value="UPF0703_membrane_permease"/>
</dbReference>
<evidence type="ECO:0000256" key="1">
    <source>
        <dbReference type="SAM" id="MobiDB-lite"/>
    </source>
</evidence>
<accession>A0A645HJ64</accession>
<proteinExistence type="predicted"/>
<reference evidence="3" key="1">
    <citation type="submission" date="2019-08" db="EMBL/GenBank/DDBJ databases">
        <authorList>
            <person name="Kucharzyk K."/>
            <person name="Murdoch R.W."/>
            <person name="Higgins S."/>
            <person name="Loffler F."/>
        </authorList>
    </citation>
    <scope>NUCLEOTIDE SEQUENCE</scope>
</reference>
<dbReference type="PANTHER" id="PTHR40047">
    <property type="entry name" value="UPF0703 PROTEIN YCGQ"/>
    <property type="match status" value="1"/>
</dbReference>
<dbReference type="InterPro" id="IPR015402">
    <property type="entry name" value="DUF1980"/>
</dbReference>
<dbReference type="Pfam" id="PF21537">
    <property type="entry name" value="DUF1980_C"/>
    <property type="match status" value="1"/>
</dbReference>
<dbReference type="PANTHER" id="PTHR40047:SF1">
    <property type="entry name" value="UPF0703 PROTEIN YCGQ"/>
    <property type="match status" value="1"/>
</dbReference>
<comment type="caution">
    <text evidence="3">The sequence shown here is derived from an EMBL/GenBank/DDBJ whole genome shotgun (WGS) entry which is preliminary data.</text>
</comment>
<dbReference type="AlphaFoldDB" id="A0A645HJ64"/>
<organism evidence="3">
    <name type="scientific">bioreactor metagenome</name>
    <dbReference type="NCBI Taxonomy" id="1076179"/>
    <lineage>
        <taxon>unclassified sequences</taxon>
        <taxon>metagenomes</taxon>
        <taxon>ecological metagenomes</taxon>
    </lineage>
</organism>
<protein>
    <recommendedName>
        <fullName evidence="2">DUF1980 domain-containing protein</fullName>
    </recommendedName>
</protein>
<evidence type="ECO:0000313" key="3">
    <source>
        <dbReference type="EMBL" id="MPN39061.1"/>
    </source>
</evidence>
<dbReference type="EMBL" id="VSSQ01094655">
    <property type="protein sequence ID" value="MPN39061.1"/>
    <property type="molecule type" value="Genomic_DNA"/>
</dbReference>
<dbReference type="InterPro" id="IPR048447">
    <property type="entry name" value="DUF1980_C"/>
</dbReference>
<name>A0A645HJ64_9ZZZZ</name>
<dbReference type="NCBIfam" id="TIGR03943">
    <property type="entry name" value="TIGR03943 family putative permease subunit"/>
    <property type="match status" value="1"/>
</dbReference>
<sequence length="166" mass="18592">MSLPGYTNRDNLKAPSSNSKDEKVSENKLKETLSLTNDNTLVIDEGNFYKAVNDIGSNLEKYRSKKVVITGFVFKREDFKEDEFVVGRMSMACCAADAQVMGLMAKGAEAKNLEKDTWVNIEGVIQSTQHSASENNEAFTLPLIEITKVEKIQTPENIYVYPDINK</sequence>